<feature type="transmembrane region" description="Helical" evidence="7">
    <location>
        <begin position="801"/>
        <end position="823"/>
    </location>
</feature>
<sequence length="937" mass="105953">MFGVMLQKLWHKKWMAFSLLVGITLLVATAVSFPMYRSAAYNRMLQDEFNAFFSENGEWPGKNCMVIISKKDNGGKSISKMEEFTAGIFEELGVKEKESIRYYSLASADADSLMNRDDVSKLEIRLGCLSGLEEHAEIIAGTMYSESGLTEDGDIEVLISEAAMVNLNLLVGETIEYQSLRDPEGKVIRLKIAGVYKEMDSNDPYWQVSPENMGNECLMKEELFREYFTGENASGYTITCSYYSLFDYTQIDASEVEHLVKETKYLLDESAFRGTMKEPAYLSILETFQAKQKRISATLFILQIPVLVLLGAFLLMISGQMYEMERNEISVLKSRGASGGQIMRLYLYQSIALTGAGCLFGLPLGRAFCQMLGAADDFLRFKASRKLEIHYNAEVWFYALVSFVTCILIITIPAVKHSRVTIVNLKQQRAIKKQSWWETCFLDLIFLAISFYGYYNYKNHTAELTERVLRGEPLDPLLYISSSLFILGAGLFVLRIVPLLVKGIFMIGKKRWKPASYVSFMEIMKNGRKQQFIMLFLILTLSMGMFHATVARTISQNARENRNYLDGADLVLEEVWDTNASFASVTGEQTELQYYEPDYGRYASMTEAESYTKVIYDEKAFVKTEDNIWQSIALMGIHTKEFGENTELSDTLLAEPYHQLLNKLAVEPEGILVSDSFRTELGMKEGDTLYFKNGDEKEAKGKIVGFVSYWPGFQTKTIELNEAGELREKDNYLIVADYAALRQYFGVTPYQVWITVKEGESTDFFYQWMEENEVSVKSYTDRDRDLANVSIDPLLQGTNGVLTMSFIVTMILCAAGYLIYWIMSIRSRELMFGILRACGMHKEEIFHMLIVEQIFSGAVSVFAGFGIGKIASVMFTSIFQAAYAGADQVLPVKMVTNSGDLAQLYGVTATVMIICLGVLTILVLKMNIAKALKLGEE</sequence>
<feature type="transmembrane region" description="Helical" evidence="7">
    <location>
        <begin position="477"/>
        <end position="501"/>
    </location>
</feature>
<dbReference type="Proteomes" id="UP000095350">
    <property type="component" value="Unassembled WGS sequence"/>
</dbReference>
<evidence type="ECO:0000256" key="1">
    <source>
        <dbReference type="ARBA" id="ARBA00004651"/>
    </source>
</evidence>
<evidence type="ECO:0000256" key="7">
    <source>
        <dbReference type="SAM" id="Phobius"/>
    </source>
</evidence>
<comment type="subcellular location">
    <subcellularLocation>
        <location evidence="1">Cell membrane</location>
        <topology evidence="1">Multi-pass membrane protein</topology>
    </subcellularLocation>
</comment>
<keyword evidence="4 7" id="KW-1133">Transmembrane helix</keyword>
<feature type="transmembrane region" description="Helical" evidence="7">
    <location>
        <begin position="532"/>
        <end position="550"/>
    </location>
</feature>
<dbReference type="PaxDb" id="166486-ERS852572_03497"/>
<gene>
    <name evidence="9" type="ORF">ERS852572_03497</name>
</gene>
<dbReference type="PANTHER" id="PTHR30572:SF4">
    <property type="entry name" value="ABC TRANSPORTER PERMEASE YTRF"/>
    <property type="match status" value="1"/>
</dbReference>
<evidence type="ECO:0000256" key="5">
    <source>
        <dbReference type="ARBA" id="ARBA00023136"/>
    </source>
</evidence>
<dbReference type="GO" id="GO:0005886">
    <property type="term" value="C:plasma membrane"/>
    <property type="evidence" value="ECO:0007669"/>
    <property type="project" value="UniProtKB-SubCell"/>
</dbReference>
<feature type="domain" description="ABC3 transporter permease C-terminal" evidence="8">
    <location>
        <begin position="806"/>
        <end position="925"/>
    </location>
</feature>
<evidence type="ECO:0000313" key="9">
    <source>
        <dbReference type="EMBL" id="CUN30434.1"/>
    </source>
</evidence>
<keyword evidence="2" id="KW-1003">Cell membrane</keyword>
<evidence type="ECO:0000256" key="3">
    <source>
        <dbReference type="ARBA" id="ARBA00022692"/>
    </source>
</evidence>
<feature type="transmembrane region" description="Helical" evidence="7">
    <location>
        <begin position="844"/>
        <end position="867"/>
    </location>
</feature>
<reference evidence="9 10" key="1">
    <citation type="submission" date="2015-09" db="EMBL/GenBank/DDBJ databases">
        <authorList>
            <consortium name="Pathogen Informatics"/>
        </authorList>
    </citation>
    <scope>NUCLEOTIDE SEQUENCE [LARGE SCALE GENOMIC DNA]</scope>
    <source>
        <strain evidence="9 10">2789STDY5834960</strain>
    </source>
</reference>
<evidence type="ECO:0000313" key="10">
    <source>
        <dbReference type="Proteomes" id="UP000095350"/>
    </source>
</evidence>
<protein>
    <submittedName>
        <fullName evidence="9">Acidobacterial duplicated orphan permease</fullName>
    </submittedName>
</protein>
<dbReference type="OrthoDB" id="51951at2"/>
<dbReference type="RefSeq" id="WP_006856476.1">
    <property type="nucleotide sequence ID" value="NZ_CABIYH010000038.1"/>
</dbReference>
<feature type="domain" description="ABC3 transporter permease C-terminal" evidence="8">
    <location>
        <begin position="306"/>
        <end position="416"/>
    </location>
</feature>
<dbReference type="Pfam" id="PF02687">
    <property type="entry name" value="FtsX"/>
    <property type="match status" value="2"/>
</dbReference>
<proteinExistence type="inferred from homology"/>
<feature type="transmembrane region" description="Helical" evidence="7">
    <location>
        <begin position="345"/>
        <end position="364"/>
    </location>
</feature>
<feature type="transmembrane region" description="Helical" evidence="7">
    <location>
        <begin position="904"/>
        <end position="924"/>
    </location>
</feature>
<feature type="transmembrane region" description="Helical" evidence="7">
    <location>
        <begin position="395"/>
        <end position="415"/>
    </location>
</feature>
<dbReference type="InterPro" id="IPR050250">
    <property type="entry name" value="Macrolide_Exporter_MacB"/>
</dbReference>
<evidence type="ECO:0000259" key="8">
    <source>
        <dbReference type="Pfam" id="PF02687"/>
    </source>
</evidence>
<dbReference type="GO" id="GO:0022857">
    <property type="term" value="F:transmembrane transporter activity"/>
    <property type="evidence" value="ECO:0007669"/>
    <property type="project" value="TreeGrafter"/>
</dbReference>
<dbReference type="AlphaFoldDB" id="A0A173VTP8"/>
<organism evidence="9 10">
    <name type="scientific">Roseburia intestinalis</name>
    <dbReference type="NCBI Taxonomy" id="166486"/>
    <lineage>
        <taxon>Bacteria</taxon>
        <taxon>Bacillati</taxon>
        <taxon>Bacillota</taxon>
        <taxon>Clostridia</taxon>
        <taxon>Lachnospirales</taxon>
        <taxon>Lachnospiraceae</taxon>
        <taxon>Roseburia</taxon>
    </lineage>
</organism>
<dbReference type="EMBL" id="CYXZ01000038">
    <property type="protein sequence ID" value="CUN30434.1"/>
    <property type="molecule type" value="Genomic_DNA"/>
</dbReference>
<dbReference type="PANTHER" id="PTHR30572">
    <property type="entry name" value="MEMBRANE COMPONENT OF TRANSPORTER-RELATED"/>
    <property type="match status" value="1"/>
</dbReference>
<dbReference type="STRING" id="166486.ERS852572_03497"/>
<evidence type="ECO:0000256" key="2">
    <source>
        <dbReference type="ARBA" id="ARBA00022475"/>
    </source>
</evidence>
<dbReference type="GeneID" id="61435202"/>
<keyword evidence="3 7" id="KW-0812">Transmembrane</keyword>
<dbReference type="InterPro" id="IPR003838">
    <property type="entry name" value="ABC3_permease_C"/>
</dbReference>
<comment type="similarity">
    <text evidence="6">Belongs to the ABC-4 integral membrane protein family.</text>
</comment>
<evidence type="ECO:0000256" key="4">
    <source>
        <dbReference type="ARBA" id="ARBA00022989"/>
    </source>
</evidence>
<accession>A0A173VTP8</accession>
<feature type="transmembrane region" description="Helical" evidence="7">
    <location>
        <begin position="295"/>
        <end position="317"/>
    </location>
</feature>
<keyword evidence="5 7" id="KW-0472">Membrane</keyword>
<evidence type="ECO:0000256" key="6">
    <source>
        <dbReference type="ARBA" id="ARBA00038076"/>
    </source>
</evidence>
<feature type="transmembrane region" description="Helical" evidence="7">
    <location>
        <begin position="436"/>
        <end position="457"/>
    </location>
</feature>
<name>A0A173VTP8_9FIRM</name>